<evidence type="ECO:0000256" key="7">
    <source>
        <dbReference type="PROSITE-ProRule" id="PRU01360"/>
    </source>
</evidence>
<evidence type="ECO:0000256" key="5">
    <source>
        <dbReference type="ARBA" id="ARBA00023136"/>
    </source>
</evidence>
<evidence type="ECO:0000256" key="4">
    <source>
        <dbReference type="ARBA" id="ARBA00022692"/>
    </source>
</evidence>
<evidence type="ECO:0000256" key="2">
    <source>
        <dbReference type="ARBA" id="ARBA00022448"/>
    </source>
</evidence>
<dbReference type="Pfam" id="PF13715">
    <property type="entry name" value="CarbopepD_reg_2"/>
    <property type="match status" value="1"/>
</dbReference>
<dbReference type="InterPro" id="IPR023997">
    <property type="entry name" value="TonB-dep_OMP_SusC/RagA_CS"/>
</dbReference>
<feature type="domain" description="TonB-dependent receptor plug" evidence="8">
    <location>
        <begin position="237"/>
        <end position="337"/>
    </location>
</feature>
<keyword evidence="2 7" id="KW-0813">Transport</keyword>
<dbReference type="Gene3D" id="2.40.170.20">
    <property type="entry name" value="TonB-dependent receptor, beta-barrel domain"/>
    <property type="match status" value="1"/>
</dbReference>
<dbReference type="PROSITE" id="PS52016">
    <property type="entry name" value="TONB_DEPENDENT_REC_3"/>
    <property type="match status" value="1"/>
</dbReference>
<dbReference type="Gene3D" id="2.60.40.1120">
    <property type="entry name" value="Carboxypeptidase-like, regulatory domain"/>
    <property type="match status" value="1"/>
</dbReference>
<evidence type="ECO:0000259" key="8">
    <source>
        <dbReference type="Pfam" id="PF07715"/>
    </source>
</evidence>
<organism evidence="9 10">
    <name type="scientific">Marinifilum caeruleilacunae</name>
    <dbReference type="NCBI Taxonomy" id="2499076"/>
    <lineage>
        <taxon>Bacteria</taxon>
        <taxon>Pseudomonadati</taxon>
        <taxon>Bacteroidota</taxon>
        <taxon>Bacteroidia</taxon>
        <taxon>Marinilabiliales</taxon>
        <taxon>Marinifilaceae</taxon>
    </lineage>
</organism>
<keyword evidence="10" id="KW-1185">Reference proteome</keyword>
<dbReference type="SUPFAM" id="SSF49464">
    <property type="entry name" value="Carboxypeptidase regulatory domain-like"/>
    <property type="match status" value="1"/>
</dbReference>
<dbReference type="InterPro" id="IPR039426">
    <property type="entry name" value="TonB-dep_rcpt-like"/>
</dbReference>
<dbReference type="NCBIfam" id="TIGR04056">
    <property type="entry name" value="OMP_RagA_SusC"/>
    <property type="match status" value="1"/>
</dbReference>
<dbReference type="InterPro" id="IPR037066">
    <property type="entry name" value="Plug_dom_sf"/>
</dbReference>
<gene>
    <name evidence="9" type="ORF">ELS83_05670</name>
</gene>
<keyword evidence="5 7" id="KW-0472">Membrane</keyword>
<reference evidence="9 10" key="1">
    <citation type="submission" date="2018-12" db="EMBL/GenBank/DDBJ databases">
        <title>Marinifilum JC070 sp. nov., a marine bacterium isolated from Yongle Blue Hole in the South China Sea.</title>
        <authorList>
            <person name="Fu T."/>
        </authorList>
    </citation>
    <scope>NUCLEOTIDE SEQUENCE [LARGE SCALE GENOMIC DNA]</scope>
    <source>
        <strain evidence="9 10">JC070</strain>
    </source>
</reference>
<evidence type="ECO:0000256" key="6">
    <source>
        <dbReference type="ARBA" id="ARBA00023237"/>
    </source>
</evidence>
<dbReference type="NCBIfam" id="TIGR04057">
    <property type="entry name" value="SusC_RagA_signa"/>
    <property type="match status" value="1"/>
</dbReference>
<comment type="subcellular location">
    <subcellularLocation>
        <location evidence="1 7">Cell outer membrane</location>
        <topology evidence="1 7">Multi-pass membrane protein</topology>
    </subcellularLocation>
</comment>
<dbReference type="InterPro" id="IPR008969">
    <property type="entry name" value="CarboxyPept-like_regulatory"/>
</dbReference>
<protein>
    <submittedName>
        <fullName evidence="9">SusC/RagA family TonB-linked outer membrane protein</fullName>
    </submittedName>
</protein>
<evidence type="ECO:0000313" key="10">
    <source>
        <dbReference type="Proteomes" id="UP000732105"/>
    </source>
</evidence>
<comment type="caution">
    <text evidence="9">The sequence shown here is derived from an EMBL/GenBank/DDBJ whole genome shotgun (WGS) entry which is preliminary data.</text>
</comment>
<evidence type="ECO:0000256" key="3">
    <source>
        <dbReference type="ARBA" id="ARBA00022452"/>
    </source>
</evidence>
<dbReference type="InterPro" id="IPR023996">
    <property type="entry name" value="TonB-dep_OMP_SusC/RagA"/>
</dbReference>
<sequence length="1180" mass="134484">MCNCNPYKFMKNSFGIASFFGKRRWKKTLMRMKLLTMLMLVGVLQLSANVRGQNALVNMSMHDANLVEFFSEIADQTDYEFLYNHDLILSKETVSLDANQQDLKELLEDVLHERELDYELDDNVIIISERQFVAPSAETAPVVQEKTVKGKVADDSGAPLPGVSIVVKGTSIGTATDIDGNYTLTLEEGQKTLVFSFIGMLTQEVAYKGQEVLNVTLFADTEQMAEVVVTGYQTIAKERATGSFQIVNSEDLDNVASLDITQKLVGVASGVKVDKDGQIVIRGQATLSAETQPLIVVNGLPWMGQLSEINSEDVEQISVLKDAASTSIYGVRGANGVIVITTKSGKTDGKLVVNYTNSFQVSEKPKLDDLDLLNSEQFIDLEWESYQTAGLQSFPWYNYKSEVGEIYNQMQSGVITEAEAQGQLDVLRAYDNRKDIEEEFFRREMTQKHTMSFAYGSDKNQFYASLSYDENKTKWDGIEGNNIAFNLNDQFKFNKLLKVNLNAYGNFRENKNNGSFASMTRPYVKFKDENGNYLHEATGSWDNATRAYHESLGLLPMFYNQIQEKELKDDESRSSNIATNVSVDLTPTDWLTITASLGYSVMNGRSEDLWKKESYRVRNYVNRYTDMNMNQVIPNGDIFWYDDMHSANLTKRLQMSIKKSVKDFDFSFNAGMERNKFESDNNMGNVRFNYHSQRLTENVVNWKDLTQGFVNATFGWSSLWQTPMQYKSEDRYQSTYFIGNVSYKGKYDLSGSWRLDETNLFGQSDDYQDQPSWSVGAKWNVSQEDFFKVDWINSLALKGSFGLAGNIDKSTSPFLIGRAGTDYFTGNPSLSITNPENPLLSWEETYTTNIGVDYALFGNRINGSIEFYNRLTKDVLAQVNVDPTTGFGGTWDKVRKNNGEILNRGIDLNVHANIVKTPDFRYDVNFNFSYNYNELKKVDKPANNRTDVIYGDPVEGEAVDFIYGYRNAGLDADGEPQVYNRNGEVVLWRDMTSFDIEDGKFFGRTTAPIYGSLNNHFTYKNFSADIFFLYDFGHYAPQWEYPNPVRTSSEKNVQNIVDQRWRNPGDELKTKVPRLDNTAYSSNDRISATWNSDFNIDKADVIQLKSINLAYDFSSLIKFTGIESLKLKFGVENLWHWTAAGNDRIYDTRISREFETDLSYERSFDFPKFRTFTFGMSMRF</sequence>
<dbReference type="SUPFAM" id="SSF56935">
    <property type="entry name" value="Porins"/>
    <property type="match status" value="1"/>
</dbReference>
<keyword evidence="6 7" id="KW-0998">Cell outer membrane</keyword>
<dbReference type="Pfam" id="PF07715">
    <property type="entry name" value="Plug"/>
    <property type="match status" value="1"/>
</dbReference>
<dbReference type="InterPro" id="IPR012910">
    <property type="entry name" value="Plug_dom"/>
</dbReference>
<proteinExistence type="inferred from homology"/>
<dbReference type="InterPro" id="IPR036942">
    <property type="entry name" value="Beta-barrel_TonB_sf"/>
</dbReference>
<dbReference type="EMBL" id="RZNH01000006">
    <property type="protein sequence ID" value="NOU59299.1"/>
    <property type="molecule type" value="Genomic_DNA"/>
</dbReference>
<evidence type="ECO:0000256" key="1">
    <source>
        <dbReference type="ARBA" id="ARBA00004571"/>
    </source>
</evidence>
<name>A0ABX1WTP3_9BACT</name>
<evidence type="ECO:0000313" key="9">
    <source>
        <dbReference type="EMBL" id="NOU59299.1"/>
    </source>
</evidence>
<comment type="similarity">
    <text evidence="7">Belongs to the TonB-dependent receptor family.</text>
</comment>
<dbReference type="Proteomes" id="UP000732105">
    <property type="component" value="Unassembled WGS sequence"/>
</dbReference>
<dbReference type="Gene3D" id="2.170.130.10">
    <property type="entry name" value="TonB-dependent receptor, plug domain"/>
    <property type="match status" value="1"/>
</dbReference>
<keyword evidence="4 7" id="KW-0812">Transmembrane</keyword>
<keyword evidence="3 7" id="KW-1134">Transmembrane beta strand</keyword>
<accession>A0ABX1WTP3</accession>